<dbReference type="InterPro" id="IPR005565">
    <property type="entry name" value="Hemolysn_activator_HlyB_C"/>
</dbReference>
<feature type="region of interest" description="Disordered" evidence="4">
    <location>
        <begin position="34"/>
        <end position="65"/>
    </location>
</feature>
<dbReference type="EMBL" id="BRLJ01000004">
    <property type="protein sequence ID" value="GKX63334.1"/>
    <property type="molecule type" value="Genomic_DNA"/>
</dbReference>
<evidence type="ECO:0000313" key="9">
    <source>
        <dbReference type="Proteomes" id="UP001059610"/>
    </source>
</evidence>
<evidence type="ECO:0000313" key="8">
    <source>
        <dbReference type="EMBL" id="GKX63334.1"/>
    </source>
</evidence>
<evidence type="ECO:0000256" key="4">
    <source>
        <dbReference type="SAM" id="MobiDB-lite"/>
    </source>
</evidence>
<dbReference type="Pfam" id="PF08479">
    <property type="entry name" value="POTRA_2"/>
    <property type="match status" value="1"/>
</dbReference>
<dbReference type="RefSeq" id="WP_261821947.1">
    <property type="nucleotide sequence ID" value="NZ_BRLJ01000004.1"/>
</dbReference>
<dbReference type="Gene3D" id="3.10.20.310">
    <property type="entry name" value="membrane protein fhac"/>
    <property type="match status" value="1"/>
</dbReference>
<proteinExistence type="predicted"/>
<dbReference type="Proteomes" id="UP001059610">
    <property type="component" value="Unassembled WGS sequence"/>
</dbReference>
<dbReference type="PANTHER" id="PTHR34597:SF6">
    <property type="entry name" value="BLR6126 PROTEIN"/>
    <property type="match status" value="1"/>
</dbReference>
<keyword evidence="1" id="KW-0472">Membrane</keyword>
<keyword evidence="3" id="KW-0998">Cell outer membrane</keyword>
<evidence type="ECO:0000259" key="6">
    <source>
        <dbReference type="Pfam" id="PF03865"/>
    </source>
</evidence>
<accession>A0ABQ5LJD8</accession>
<name>A0ABQ5LJD8_9GAMM</name>
<evidence type="ECO:0000256" key="3">
    <source>
        <dbReference type="ARBA" id="ARBA00023237"/>
    </source>
</evidence>
<dbReference type="InterPro" id="IPR013686">
    <property type="entry name" value="Polypept-transport_assoc_ShlB"/>
</dbReference>
<feature type="compositionally biased region" description="Low complexity" evidence="4">
    <location>
        <begin position="53"/>
        <end position="65"/>
    </location>
</feature>
<reference evidence="8" key="1">
    <citation type="submission" date="2022-06" db="EMBL/GenBank/DDBJ databases">
        <title>Draft genome sequences of Pragia fontium str. JCM24417.</title>
        <authorList>
            <person name="Wakabayashi Y."/>
            <person name="Kojima K."/>
        </authorList>
    </citation>
    <scope>NUCLEOTIDE SEQUENCE</scope>
    <source>
        <strain evidence="8">JCM 24417</strain>
    </source>
</reference>
<dbReference type="PANTHER" id="PTHR34597">
    <property type="entry name" value="SLR1661 PROTEIN"/>
    <property type="match status" value="1"/>
</dbReference>
<dbReference type="Gene3D" id="2.40.160.50">
    <property type="entry name" value="membrane protein fhac: a member of the omp85/tpsb transporter family"/>
    <property type="match status" value="1"/>
</dbReference>
<gene>
    <name evidence="8" type="ORF">SOASR032_19030</name>
</gene>
<evidence type="ECO:0000256" key="2">
    <source>
        <dbReference type="ARBA" id="ARBA00022692"/>
    </source>
</evidence>
<dbReference type="Pfam" id="PF03865">
    <property type="entry name" value="ShlB"/>
    <property type="match status" value="1"/>
</dbReference>
<evidence type="ECO:0008006" key="10">
    <source>
        <dbReference type="Google" id="ProtNLM"/>
    </source>
</evidence>
<evidence type="ECO:0000256" key="5">
    <source>
        <dbReference type="SAM" id="SignalP"/>
    </source>
</evidence>
<evidence type="ECO:0000256" key="1">
    <source>
        <dbReference type="ARBA" id="ARBA00022452"/>
    </source>
</evidence>
<organism evidence="8 9">
    <name type="scientific">Pragia fontium</name>
    <dbReference type="NCBI Taxonomy" id="82985"/>
    <lineage>
        <taxon>Bacteria</taxon>
        <taxon>Pseudomonadati</taxon>
        <taxon>Pseudomonadota</taxon>
        <taxon>Gammaproteobacteria</taxon>
        <taxon>Enterobacterales</taxon>
        <taxon>Budviciaceae</taxon>
        <taxon>Pragia</taxon>
    </lineage>
</organism>
<feature type="domain" description="Haemolysin activator HlyB C-terminal" evidence="6">
    <location>
        <begin position="374"/>
        <end position="534"/>
    </location>
</feature>
<feature type="chain" id="PRO_5047365514" description="Heme/hemopexin transporter protein huxB" evidence="5">
    <location>
        <begin position="22"/>
        <end position="575"/>
    </location>
</feature>
<sequence length="575" mass="64322">MKIRQIGIFCLLTSGATGAWADILPTLIDPNNPARVAREVPKPPSQRSTVIQTSTPSSETEESLTGLTPDTLIEVNHLRFIGGTQYSNNVLAAPYASLIGKKVPLKQLIAATQLITDQYHQDGYILSYAYIPAKNFQQGTLNIVLVEGYVANSRVQSDNTAIAKKLGKLARKIMEEKPLTKEWFERYSILMSRIPDAKVTASANNPNNIYGATVLDVKSEHPRYWNLSSTLDSRKDEQKAVISGTLSGLTPYGEQLGVATMLPLGNSDNKENYVGLNYQQYLGDDGLQMQLKGSYYQKKPKKYTPALEFPQLNIDIDSKTDETQYTSGIQFNYPLVLTRQRQWTVSGGLDYLDKSYDQYYLGQVQGKPFSASATQKLRYPAAEVSLFGYREYTQSFWTTRFSVRQGIEGAMANSNLPATDIPFTRWRMNNDAAYLFAEKWRLSTSIEGDWSDNDLPEPERASFGGLRYGRGYSDGDASGDYGYGGQVEMRYLYSRESQWLNTVQPYVVMDTAHTYFNQPALANRQLASYAAGVTVGDGKHYSLSLEGARPIGDLPSDSDKRGFRFNATFTYNFNN</sequence>
<keyword evidence="2" id="KW-0812">Transmembrane</keyword>
<dbReference type="InterPro" id="IPR051544">
    <property type="entry name" value="TPS_OM_transporter"/>
</dbReference>
<keyword evidence="9" id="KW-1185">Reference proteome</keyword>
<comment type="caution">
    <text evidence="8">The sequence shown here is derived from an EMBL/GenBank/DDBJ whole genome shotgun (WGS) entry which is preliminary data.</text>
</comment>
<feature type="domain" description="Polypeptide-transport-associated ShlB-type" evidence="7">
    <location>
        <begin position="74"/>
        <end position="148"/>
    </location>
</feature>
<keyword evidence="5" id="KW-0732">Signal</keyword>
<feature type="signal peptide" evidence="5">
    <location>
        <begin position="1"/>
        <end position="21"/>
    </location>
</feature>
<keyword evidence="1" id="KW-1134">Transmembrane beta strand</keyword>
<protein>
    <recommendedName>
        <fullName evidence="10">Heme/hemopexin transporter protein huxB</fullName>
    </recommendedName>
</protein>
<evidence type="ECO:0000259" key="7">
    <source>
        <dbReference type="Pfam" id="PF08479"/>
    </source>
</evidence>